<keyword evidence="2" id="KW-1185">Reference proteome</keyword>
<protein>
    <submittedName>
        <fullName evidence="1">Uncharacterized protein</fullName>
    </submittedName>
</protein>
<gene>
    <name evidence="1" type="ORF">GCM10022211_20470</name>
</gene>
<organism evidence="1 2">
    <name type="scientific">Sphingomonas humi</name>
    <dbReference type="NCBI Taxonomy" id="335630"/>
    <lineage>
        <taxon>Bacteria</taxon>
        <taxon>Pseudomonadati</taxon>
        <taxon>Pseudomonadota</taxon>
        <taxon>Alphaproteobacteria</taxon>
        <taxon>Sphingomonadales</taxon>
        <taxon>Sphingomonadaceae</taxon>
        <taxon>Sphingomonas</taxon>
    </lineage>
</organism>
<proteinExistence type="predicted"/>
<evidence type="ECO:0000313" key="1">
    <source>
        <dbReference type="EMBL" id="GAA4007221.1"/>
    </source>
</evidence>
<reference evidence="2" key="1">
    <citation type="journal article" date="2019" name="Int. J. Syst. Evol. Microbiol.">
        <title>The Global Catalogue of Microorganisms (GCM) 10K type strain sequencing project: providing services to taxonomists for standard genome sequencing and annotation.</title>
        <authorList>
            <consortium name="The Broad Institute Genomics Platform"/>
            <consortium name="The Broad Institute Genome Sequencing Center for Infectious Disease"/>
            <person name="Wu L."/>
            <person name="Ma J."/>
        </authorList>
    </citation>
    <scope>NUCLEOTIDE SEQUENCE [LARGE SCALE GENOMIC DNA]</scope>
    <source>
        <strain evidence="2">JCM 16603</strain>
    </source>
</reference>
<dbReference type="Proteomes" id="UP001501310">
    <property type="component" value="Unassembled WGS sequence"/>
</dbReference>
<name>A0ABP7S6S5_9SPHN</name>
<evidence type="ECO:0000313" key="2">
    <source>
        <dbReference type="Proteomes" id="UP001501310"/>
    </source>
</evidence>
<sequence length="82" mass="8983">MTAQFLDPAMIDVEAGDPHVPGERDGQGQADIAEADDDNMLILQQRNLPPGLLYGHKVEGGHRKRFADSLVTKYECNFITGS</sequence>
<accession>A0ABP7S6S5</accession>
<comment type="caution">
    <text evidence="1">The sequence shown here is derived from an EMBL/GenBank/DDBJ whole genome shotgun (WGS) entry which is preliminary data.</text>
</comment>
<dbReference type="EMBL" id="BAAAZD010000002">
    <property type="protein sequence ID" value="GAA4007221.1"/>
    <property type="molecule type" value="Genomic_DNA"/>
</dbReference>